<dbReference type="InterPro" id="IPR044139">
    <property type="entry name" value="CysN_NoDQ_III"/>
</dbReference>
<dbReference type="NCBIfam" id="TIGR02034">
    <property type="entry name" value="CysN"/>
    <property type="match status" value="1"/>
</dbReference>
<dbReference type="NCBIfam" id="TIGR00231">
    <property type="entry name" value="small_GTP"/>
    <property type="match status" value="1"/>
</dbReference>
<dbReference type="Proteomes" id="UP001221302">
    <property type="component" value="Unassembled WGS sequence"/>
</dbReference>
<dbReference type="SUPFAM" id="SSF50447">
    <property type="entry name" value="Translation proteins"/>
    <property type="match status" value="1"/>
</dbReference>
<dbReference type="EMBL" id="JARGDL010000010">
    <property type="protein sequence ID" value="MDF1612123.1"/>
    <property type="molecule type" value="Genomic_DNA"/>
</dbReference>
<dbReference type="EC" id="2.7.7.4" evidence="1"/>
<proteinExistence type="predicted"/>
<feature type="domain" description="Tr-type G" evidence="7">
    <location>
        <begin position="2"/>
        <end position="218"/>
    </location>
</feature>
<dbReference type="GO" id="GO:0004781">
    <property type="term" value="F:sulfate adenylyltransferase (ATP) activity"/>
    <property type="evidence" value="ECO:0007669"/>
    <property type="project" value="UniProtKB-EC"/>
</dbReference>
<accession>A0AAE3TEC4</accession>
<dbReference type="GO" id="GO:0003924">
    <property type="term" value="F:GTPase activity"/>
    <property type="evidence" value="ECO:0007669"/>
    <property type="project" value="InterPro"/>
</dbReference>
<evidence type="ECO:0000259" key="7">
    <source>
        <dbReference type="PROSITE" id="PS51722"/>
    </source>
</evidence>
<dbReference type="InterPro" id="IPR027417">
    <property type="entry name" value="P-loop_NTPase"/>
</dbReference>
<sequence length="450" mass="51287">MKERMNIVVVGHVDHGKSTLIGRLLADTNSLPVGKLEQIKKTCELNAKPFEYAFLLDALVDEQTQGITIDTARIFFKTKKREYIIIDAPGHIEFLKNMISGAARAEAAILLIDAHEGIAENTKRHAYMLSLLGINQIIVAVNKMDLVDFSESRFNQIKNDYSKYLNEININPVEYVPISAFHGLNLIEHSNKMSWYKGKTILELIDSFEKEKEEEENDFRMFVQGVYKFTENGDNRRIIAGTINSGTINVGDEIIFLPSQKKSIVKSIEIFGKEAPLFAIAEQAIGLTLTTQIYVKPGDLICRIDQQLPYATNRFVANIFWMGKNNLSIHKKYKLKIGTNKAGVSIEAIKSVMNASTLKKENYREEVHRNEVAQIIFRTDKPISFDLFSKIKSTGRFVIVDEYDIAGGGIIIEALEEKEELVTPDYSGFERELYELIKKYFPHWEIKPIY</sequence>
<keyword evidence="6" id="KW-0342">GTP-binding</keyword>
<protein>
    <recommendedName>
        <fullName evidence="1">sulfate adenylyltransferase</fullName>
        <ecNumber evidence="1">2.7.7.4</ecNumber>
    </recommendedName>
</protein>
<dbReference type="InterPro" id="IPR000795">
    <property type="entry name" value="T_Tr_GTP-bd_dom"/>
</dbReference>
<dbReference type="PRINTS" id="PR00315">
    <property type="entry name" value="ELONGATNFCT"/>
</dbReference>
<evidence type="ECO:0000313" key="8">
    <source>
        <dbReference type="EMBL" id="MDF1612123.1"/>
    </source>
</evidence>
<keyword evidence="3" id="KW-0548">Nucleotidyltransferase</keyword>
<dbReference type="Pfam" id="PF22594">
    <property type="entry name" value="GTP-eEF1A_C"/>
    <property type="match status" value="1"/>
</dbReference>
<dbReference type="InterPro" id="IPR009000">
    <property type="entry name" value="Transl_B-barrel_sf"/>
</dbReference>
<dbReference type="PROSITE" id="PS51722">
    <property type="entry name" value="G_TR_2"/>
    <property type="match status" value="1"/>
</dbReference>
<dbReference type="InterPro" id="IPR054696">
    <property type="entry name" value="GTP-eEF1A_C"/>
</dbReference>
<dbReference type="GO" id="GO:0005524">
    <property type="term" value="F:ATP binding"/>
    <property type="evidence" value="ECO:0007669"/>
    <property type="project" value="UniProtKB-KW"/>
</dbReference>
<keyword evidence="4" id="KW-0547">Nucleotide-binding</keyword>
<dbReference type="InterPro" id="IPR011779">
    <property type="entry name" value="SO4_adenylTrfase_lsu"/>
</dbReference>
<dbReference type="Pfam" id="PF00009">
    <property type="entry name" value="GTP_EFTU"/>
    <property type="match status" value="1"/>
</dbReference>
<evidence type="ECO:0000313" key="9">
    <source>
        <dbReference type="Proteomes" id="UP001221302"/>
    </source>
</evidence>
<dbReference type="SUPFAM" id="SSF50465">
    <property type="entry name" value="EF-Tu/eEF-1alpha/eIF2-gamma C-terminal domain"/>
    <property type="match status" value="1"/>
</dbReference>
<dbReference type="InterPro" id="IPR005225">
    <property type="entry name" value="Small_GTP-bd"/>
</dbReference>
<dbReference type="GO" id="GO:0006790">
    <property type="term" value="P:sulfur compound metabolic process"/>
    <property type="evidence" value="ECO:0007669"/>
    <property type="project" value="InterPro"/>
</dbReference>
<dbReference type="CDD" id="cd04095">
    <property type="entry name" value="CysN_NoDQ_III"/>
    <property type="match status" value="1"/>
</dbReference>
<dbReference type="RefSeq" id="WP_321535891.1">
    <property type="nucleotide sequence ID" value="NZ_JARGDL010000010.1"/>
</dbReference>
<reference evidence="8" key="1">
    <citation type="submission" date="2023-03" db="EMBL/GenBank/DDBJ databases">
        <title>Stygiobacter electus gen. nov., sp. nov., facultatively anaerobic thermotolerant bacterium of the class Ignavibacteria from a well of Yessentuki mineral water deposit.</title>
        <authorList>
            <person name="Podosokorskaya O.A."/>
            <person name="Elcheninov A.G."/>
            <person name="Petrova N.F."/>
            <person name="Zavarzina D.G."/>
            <person name="Kublanov I.V."/>
            <person name="Merkel A.Y."/>
        </authorList>
    </citation>
    <scope>NUCLEOTIDE SEQUENCE</scope>
    <source>
        <strain evidence="8">09-Me</strain>
    </source>
</reference>
<dbReference type="GO" id="GO:0005525">
    <property type="term" value="F:GTP binding"/>
    <property type="evidence" value="ECO:0007669"/>
    <property type="project" value="UniProtKB-KW"/>
</dbReference>
<comment type="caution">
    <text evidence="8">The sequence shown here is derived from an EMBL/GenBank/DDBJ whole genome shotgun (WGS) entry which is preliminary data.</text>
</comment>
<evidence type="ECO:0000256" key="5">
    <source>
        <dbReference type="ARBA" id="ARBA00022840"/>
    </source>
</evidence>
<keyword evidence="5" id="KW-0067">ATP-binding</keyword>
<dbReference type="InterPro" id="IPR041757">
    <property type="entry name" value="CysN_GTP-bd"/>
</dbReference>
<dbReference type="AlphaFoldDB" id="A0AAE3TEC4"/>
<dbReference type="InterPro" id="IPR050100">
    <property type="entry name" value="TRAFAC_GTPase_members"/>
</dbReference>
<dbReference type="InterPro" id="IPR009001">
    <property type="entry name" value="Transl_elong_EF1A/Init_IF2_C"/>
</dbReference>
<organism evidence="8 9">
    <name type="scientific">Stygiobacter electus</name>
    <dbReference type="NCBI Taxonomy" id="3032292"/>
    <lineage>
        <taxon>Bacteria</taxon>
        <taxon>Pseudomonadati</taxon>
        <taxon>Ignavibacteriota</taxon>
        <taxon>Ignavibacteria</taxon>
        <taxon>Ignavibacteriales</taxon>
        <taxon>Melioribacteraceae</taxon>
        <taxon>Stygiobacter</taxon>
    </lineage>
</organism>
<gene>
    <name evidence="8" type="ORF">P0M35_08170</name>
</gene>
<keyword evidence="9" id="KW-1185">Reference proteome</keyword>
<dbReference type="Gene3D" id="3.40.50.300">
    <property type="entry name" value="P-loop containing nucleotide triphosphate hydrolases"/>
    <property type="match status" value="1"/>
</dbReference>
<dbReference type="PROSITE" id="PS00301">
    <property type="entry name" value="G_TR_1"/>
    <property type="match status" value="1"/>
</dbReference>
<dbReference type="SUPFAM" id="SSF52540">
    <property type="entry name" value="P-loop containing nucleoside triphosphate hydrolases"/>
    <property type="match status" value="1"/>
</dbReference>
<dbReference type="Gene3D" id="2.40.30.10">
    <property type="entry name" value="Translation factors"/>
    <property type="match status" value="2"/>
</dbReference>
<evidence type="ECO:0000256" key="3">
    <source>
        <dbReference type="ARBA" id="ARBA00022695"/>
    </source>
</evidence>
<evidence type="ECO:0000256" key="1">
    <source>
        <dbReference type="ARBA" id="ARBA00012391"/>
    </source>
</evidence>
<dbReference type="PANTHER" id="PTHR23115">
    <property type="entry name" value="TRANSLATION FACTOR"/>
    <property type="match status" value="1"/>
</dbReference>
<evidence type="ECO:0000256" key="2">
    <source>
        <dbReference type="ARBA" id="ARBA00022679"/>
    </source>
</evidence>
<dbReference type="CDD" id="cd04166">
    <property type="entry name" value="CysN_ATPS"/>
    <property type="match status" value="1"/>
</dbReference>
<keyword evidence="2" id="KW-0808">Transferase</keyword>
<dbReference type="InterPro" id="IPR031157">
    <property type="entry name" value="G_TR_CS"/>
</dbReference>
<evidence type="ECO:0000256" key="6">
    <source>
        <dbReference type="ARBA" id="ARBA00023134"/>
    </source>
</evidence>
<name>A0AAE3TEC4_9BACT</name>
<evidence type="ECO:0000256" key="4">
    <source>
        <dbReference type="ARBA" id="ARBA00022741"/>
    </source>
</evidence>